<dbReference type="KEGG" id="euz:DVS28_a0671"/>
<name>A0A346XT25_9ACTN</name>
<dbReference type="SMART" id="SM00267">
    <property type="entry name" value="GGDEF"/>
    <property type="match status" value="1"/>
</dbReference>
<proteinExistence type="predicted"/>
<dbReference type="SUPFAM" id="SSF55073">
    <property type="entry name" value="Nucleotide cyclase"/>
    <property type="match status" value="1"/>
</dbReference>
<dbReference type="PANTHER" id="PTHR45138">
    <property type="entry name" value="REGULATORY COMPONENTS OF SENSORY TRANSDUCTION SYSTEM"/>
    <property type="match status" value="1"/>
</dbReference>
<evidence type="ECO:0000313" key="3">
    <source>
        <dbReference type="Proteomes" id="UP000264006"/>
    </source>
</evidence>
<reference evidence="2 3" key="1">
    <citation type="submission" date="2018-09" db="EMBL/GenBank/DDBJ databases">
        <title>Complete genome sequence of Euzebya sp. DY32-46 isolated from seawater of Pacific Ocean.</title>
        <authorList>
            <person name="Xu L."/>
            <person name="Wu Y.-H."/>
            <person name="Xu X.-W."/>
        </authorList>
    </citation>
    <scope>NUCLEOTIDE SEQUENCE [LARGE SCALE GENOMIC DNA]</scope>
    <source>
        <strain evidence="2 3">DY32-46</strain>
    </source>
</reference>
<dbReference type="PANTHER" id="PTHR45138:SF9">
    <property type="entry name" value="DIGUANYLATE CYCLASE DGCM-RELATED"/>
    <property type="match status" value="1"/>
</dbReference>
<evidence type="ECO:0000259" key="1">
    <source>
        <dbReference type="PROSITE" id="PS50887"/>
    </source>
</evidence>
<gene>
    <name evidence="2" type="ORF">DVS28_a0671</name>
</gene>
<dbReference type="InterPro" id="IPR043128">
    <property type="entry name" value="Rev_trsase/Diguanyl_cyclase"/>
</dbReference>
<dbReference type="Proteomes" id="UP000264006">
    <property type="component" value="Chromosome"/>
</dbReference>
<dbReference type="EMBL" id="CP031165">
    <property type="protein sequence ID" value="AXV05372.1"/>
    <property type="molecule type" value="Genomic_DNA"/>
</dbReference>
<organism evidence="2 3">
    <name type="scientific">Euzebya pacifica</name>
    <dbReference type="NCBI Taxonomy" id="1608957"/>
    <lineage>
        <taxon>Bacteria</taxon>
        <taxon>Bacillati</taxon>
        <taxon>Actinomycetota</taxon>
        <taxon>Nitriliruptoria</taxon>
        <taxon>Euzebyales</taxon>
    </lineage>
</organism>
<dbReference type="NCBIfam" id="TIGR00254">
    <property type="entry name" value="GGDEF"/>
    <property type="match status" value="1"/>
</dbReference>
<dbReference type="Gene3D" id="3.30.70.270">
    <property type="match status" value="1"/>
</dbReference>
<dbReference type="InterPro" id="IPR000160">
    <property type="entry name" value="GGDEF_dom"/>
</dbReference>
<dbReference type="InterPro" id="IPR050469">
    <property type="entry name" value="Diguanylate_Cyclase"/>
</dbReference>
<dbReference type="InterPro" id="IPR029787">
    <property type="entry name" value="Nucleotide_cyclase"/>
</dbReference>
<dbReference type="GO" id="GO:0052621">
    <property type="term" value="F:diguanylate cyclase activity"/>
    <property type="evidence" value="ECO:0007669"/>
    <property type="project" value="TreeGrafter"/>
</dbReference>
<protein>
    <submittedName>
        <fullName evidence="2">Diguanylate cyclase/phosphodiesterase (GGDEF &amp; EAL domains) with PAS/PAC sensor(S)</fullName>
    </submittedName>
</protein>
<sequence>MMTESTARLLLVAVDADAQRRFHELHADADRLTWEIAVADDIDAASRHLGTAPVDAVVLPAVIADAMCLARIRRAGSDAAVVVLREDVADDVPLEPQDVGIQSTLDLWTLDSRTLALTVQLAIERHRLALEQARTRRQAEQLAAVASSQDPLTGLPVGEPLLQAADRVLADAIRFGRPLTMGLLEVHGLDGLRATHGDGVGDGVMIHVTGLLVACLRTSDLLGRLAGDQLLVAMPGTDAASAMHAARRIQDALHEQPCAVGEAPRTLEVTIGLAALAGLMAVDELVFRADSALMAARVKGPSGLHLMPEPAVH</sequence>
<dbReference type="CDD" id="cd01949">
    <property type="entry name" value="GGDEF"/>
    <property type="match status" value="1"/>
</dbReference>
<dbReference type="AlphaFoldDB" id="A0A346XT25"/>
<keyword evidence="3" id="KW-1185">Reference proteome</keyword>
<dbReference type="Pfam" id="PF00990">
    <property type="entry name" value="GGDEF"/>
    <property type="match status" value="1"/>
</dbReference>
<evidence type="ECO:0000313" key="2">
    <source>
        <dbReference type="EMBL" id="AXV05372.1"/>
    </source>
</evidence>
<feature type="domain" description="GGDEF" evidence="1">
    <location>
        <begin position="177"/>
        <end position="309"/>
    </location>
</feature>
<dbReference type="PROSITE" id="PS50887">
    <property type="entry name" value="GGDEF"/>
    <property type="match status" value="1"/>
</dbReference>
<accession>A0A346XT25</accession>